<dbReference type="AlphaFoldDB" id="A0A2R6WUM3"/>
<gene>
    <name evidence="1" type="ORF">MARPO_0056s0012</name>
</gene>
<accession>A0A2R6WUM3</accession>
<keyword evidence="2" id="KW-1185">Reference proteome</keyword>
<dbReference type="Proteomes" id="UP000244005">
    <property type="component" value="Unassembled WGS sequence"/>
</dbReference>
<sequence>MRENFHCQQHWSALFHWPCLEFREQVWLVRRDSIASKVMQSCFGKTLYPIHCGHGLLTVSRHSYIWGLLVEICCYSLIE</sequence>
<dbReference type="Gramene" id="Mp6g15020.1">
    <property type="protein sequence ID" value="Mp6g15020.1.cds1"/>
    <property type="gene ID" value="Mp6g15020"/>
</dbReference>
<dbReference type="EMBL" id="KZ772728">
    <property type="protein sequence ID" value="PTQ37533.1"/>
    <property type="molecule type" value="Genomic_DNA"/>
</dbReference>
<reference evidence="2" key="1">
    <citation type="journal article" date="2017" name="Cell">
        <title>Insights into land plant evolution garnered from the Marchantia polymorpha genome.</title>
        <authorList>
            <person name="Bowman J.L."/>
            <person name="Kohchi T."/>
            <person name="Yamato K.T."/>
            <person name="Jenkins J."/>
            <person name="Shu S."/>
            <person name="Ishizaki K."/>
            <person name="Yamaoka S."/>
            <person name="Nishihama R."/>
            <person name="Nakamura Y."/>
            <person name="Berger F."/>
            <person name="Adam C."/>
            <person name="Aki S.S."/>
            <person name="Althoff F."/>
            <person name="Araki T."/>
            <person name="Arteaga-Vazquez M.A."/>
            <person name="Balasubrmanian S."/>
            <person name="Barry K."/>
            <person name="Bauer D."/>
            <person name="Boehm C.R."/>
            <person name="Briginshaw L."/>
            <person name="Caballero-Perez J."/>
            <person name="Catarino B."/>
            <person name="Chen F."/>
            <person name="Chiyoda S."/>
            <person name="Chovatia M."/>
            <person name="Davies K.M."/>
            <person name="Delmans M."/>
            <person name="Demura T."/>
            <person name="Dierschke T."/>
            <person name="Dolan L."/>
            <person name="Dorantes-Acosta A.E."/>
            <person name="Eklund D.M."/>
            <person name="Florent S.N."/>
            <person name="Flores-Sandoval E."/>
            <person name="Fujiyama A."/>
            <person name="Fukuzawa H."/>
            <person name="Galik B."/>
            <person name="Grimanelli D."/>
            <person name="Grimwood J."/>
            <person name="Grossniklaus U."/>
            <person name="Hamada T."/>
            <person name="Haseloff J."/>
            <person name="Hetherington A.J."/>
            <person name="Higo A."/>
            <person name="Hirakawa Y."/>
            <person name="Hundley H.N."/>
            <person name="Ikeda Y."/>
            <person name="Inoue K."/>
            <person name="Inoue S.I."/>
            <person name="Ishida S."/>
            <person name="Jia Q."/>
            <person name="Kakita M."/>
            <person name="Kanazawa T."/>
            <person name="Kawai Y."/>
            <person name="Kawashima T."/>
            <person name="Kennedy M."/>
            <person name="Kinose K."/>
            <person name="Kinoshita T."/>
            <person name="Kohara Y."/>
            <person name="Koide E."/>
            <person name="Komatsu K."/>
            <person name="Kopischke S."/>
            <person name="Kubo M."/>
            <person name="Kyozuka J."/>
            <person name="Lagercrantz U."/>
            <person name="Lin S.S."/>
            <person name="Lindquist E."/>
            <person name="Lipzen A.M."/>
            <person name="Lu C.W."/>
            <person name="De Luna E."/>
            <person name="Martienssen R.A."/>
            <person name="Minamino N."/>
            <person name="Mizutani M."/>
            <person name="Mizutani M."/>
            <person name="Mochizuki N."/>
            <person name="Monte I."/>
            <person name="Mosher R."/>
            <person name="Nagasaki H."/>
            <person name="Nakagami H."/>
            <person name="Naramoto S."/>
            <person name="Nishitani K."/>
            <person name="Ohtani M."/>
            <person name="Okamoto T."/>
            <person name="Okumura M."/>
            <person name="Phillips J."/>
            <person name="Pollak B."/>
            <person name="Reinders A."/>
            <person name="Rovekamp M."/>
            <person name="Sano R."/>
            <person name="Sawa S."/>
            <person name="Schmid M.W."/>
            <person name="Shirakawa M."/>
            <person name="Solano R."/>
            <person name="Spunde A."/>
            <person name="Suetsugu N."/>
            <person name="Sugano S."/>
            <person name="Sugiyama A."/>
            <person name="Sun R."/>
            <person name="Suzuki Y."/>
            <person name="Takenaka M."/>
            <person name="Takezawa D."/>
            <person name="Tomogane H."/>
            <person name="Tsuzuki M."/>
            <person name="Ueda T."/>
            <person name="Umeda M."/>
            <person name="Ward J.M."/>
            <person name="Watanabe Y."/>
            <person name="Yazaki K."/>
            <person name="Yokoyama R."/>
            <person name="Yoshitake Y."/>
            <person name="Yotsui I."/>
            <person name="Zachgo S."/>
            <person name="Schmutz J."/>
        </authorList>
    </citation>
    <scope>NUCLEOTIDE SEQUENCE [LARGE SCALE GENOMIC DNA]</scope>
    <source>
        <strain evidence="2">Tak-1</strain>
    </source>
</reference>
<evidence type="ECO:0000313" key="2">
    <source>
        <dbReference type="Proteomes" id="UP000244005"/>
    </source>
</evidence>
<evidence type="ECO:0000313" key="1">
    <source>
        <dbReference type="EMBL" id="PTQ37533.1"/>
    </source>
</evidence>
<protein>
    <submittedName>
        <fullName evidence="1">Uncharacterized protein</fullName>
    </submittedName>
</protein>
<proteinExistence type="predicted"/>
<organism evidence="1 2">
    <name type="scientific">Marchantia polymorpha</name>
    <name type="common">Common liverwort</name>
    <name type="synonym">Marchantia aquatica</name>
    <dbReference type="NCBI Taxonomy" id="3197"/>
    <lineage>
        <taxon>Eukaryota</taxon>
        <taxon>Viridiplantae</taxon>
        <taxon>Streptophyta</taxon>
        <taxon>Embryophyta</taxon>
        <taxon>Marchantiophyta</taxon>
        <taxon>Marchantiopsida</taxon>
        <taxon>Marchantiidae</taxon>
        <taxon>Marchantiales</taxon>
        <taxon>Marchantiaceae</taxon>
        <taxon>Marchantia</taxon>
    </lineage>
</organism>
<name>A0A2R6WUM3_MARPO</name>